<dbReference type="InterPro" id="IPR010562">
    <property type="entry name" value="Haemolymph_juvenile_hormone-bd"/>
</dbReference>
<dbReference type="AlphaFoldDB" id="R4G385"/>
<evidence type="ECO:0000256" key="1">
    <source>
        <dbReference type="ARBA" id="ARBA00022729"/>
    </source>
</evidence>
<dbReference type="HOGENOM" id="CLU_069908_6_0_1"/>
<feature type="chain" id="PRO_5004372088" evidence="4">
    <location>
        <begin position="20"/>
        <end position="248"/>
    </location>
</feature>
<dbReference type="VEuPathDB" id="VectorBase:RPRC002313"/>
<reference evidence="5" key="1">
    <citation type="submission" date="2013-04" db="EMBL/GenBank/DDBJ databases">
        <title>An insight into the transcriptome of the digestive tract of the blood sucking bug, Rhodnius prolixus.</title>
        <authorList>
            <person name="Ribeiro J.M.C."/>
            <person name="Genta F.A."/>
            <person name="Sorgine M.H.F."/>
            <person name="Paiva-Silva G.O."/>
            <person name="Majerowicz D."/>
            <person name="Medeiros M."/>
            <person name="Koerich L."/>
            <person name="Terra W.R."/>
            <person name="Ferreira C."/>
            <person name="Pimentel A.C."/>
            <person name="Bisch P.M."/>
            <person name="Diniz M.M.P."/>
            <person name="Nascimento R."/>
            <person name="Salmon D."/>
            <person name="Silber A.M."/>
            <person name="Alves M."/>
            <person name="Oliveira M.F."/>
            <person name="Gondim K.C."/>
            <person name="Silva Neto M.A.C."/>
            <person name="Atella G.C."/>
            <person name="Araujo H."/>
            <person name="Dias F.S."/>
            <person name="Polycarpo C.R."/>
            <person name="Fampa P."/>
            <person name="Melo A.C."/>
            <person name="Tanaka A.S."/>
            <person name="Balczun C."/>
            <person name="Oliveira J.H.M."/>
            <person name="Goncalves R."/>
            <person name="Lazoski C."/>
            <person name="Pereira M.A."/>
            <person name="Rivera-Pomar R."/>
            <person name="Diambra L."/>
            <person name="Schaub G.A."/>
            <person name="Garcia E.S."/>
            <person name="Azambuja P."/>
            <person name="Braz G.R.C."/>
            <person name="Oliveira P.L."/>
        </authorList>
    </citation>
    <scope>NUCLEOTIDE SEQUENCE</scope>
</reference>
<evidence type="ECO:0000256" key="3">
    <source>
        <dbReference type="ARBA" id="ARBA00060902"/>
    </source>
</evidence>
<dbReference type="EMBL" id="GAHY01001906">
    <property type="protein sequence ID" value="JAA75604.1"/>
    <property type="molecule type" value="mRNA"/>
</dbReference>
<comment type="similarity">
    <text evidence="3">Belongs to the TO family.</text>
</comment>
<protein>
    <submittedName>
        <fullName evidence="5">Putative takeout length</fullName>
    </submittedName>
</protein>
<dbReference type="PANTHER" id="PTHR11008:SF41">
    <property type="entry name" value="RE70318P"/>
    <property type="match status" value="1"/>
</dbReference>
<keyword evidence="1 4" id="KW-0732">Signal</keyword>
<keyword evidence="2" id="KW-0090">Biological rhythms</keyword>
<dbReference type="GO" id="GO:0007623">
    <property type="term" value="P:circadian rhythm"/>
    <property type="evidence" value="ECO:0007669"/>
    <property type="project" value="UniProtKB-ARBA"/>
</dbReference>
<proteinExistence type="evidence at transcript level"/>
<accession>R4G385</accession>
<dbReference type="Pfam" id="PF06585">
    <property type="entry name" value="JHBP"/>
    <property type="match status" value="1"/>
</dbReference>
<evidence type="ECO:0000256" key="4">
    <source>
        <dbReference type="SAM" id="SignalP"/>
    </source>
</evidence>
<organism evidence="5">
    <name type="scientific">Rhodnius prolixus</name>
    <name type="common">Triatomid bug</name>
    <dbReference type="NCBI Taxonomy" id="13249"/>
    <lineage>
        <taxon>Eukaryota</taxon>
        <taxon>Metazoa</taxon>
        <taxon>Ecdysozoa</taxon>
        <taxon>Arthropoda</taxon>
        <taxon>Hexapoda</taxon>
        <taxon>Insecta</taxon>
        <taxon>Pterygota</taxon>
        <taxon>Neoptera</taxon>
        <taxon>Paraneoptera</taxon>
        <taxon>Hemiptera</taxon>
        <taxon>Heteroptera</taxon>
        <taxon>Panheteroptera</taxon>
        <taxon>Cimicomorpha</taxon>
        <taxon>Reduviidae</taxon>
        <taxon>Triatominae</taxon>
        <taxon>Rhodnius</taxon>
    </lineage>
</organism>
<evidence type="ECO:0000313" key="5">
    <source>
        <dbReference type="EMBL" id="JAA75604.1"/>
    </source>
</evidence>
<dbReference type="Gene3D" id="3.15.10.30">
    <property type="entry name" value="Haemolymph juvenile hormone binding protein"/>
    <property type="match status" value="1"/>
</dbReference>
<feature type="signal peptide" evidence="4">
    <location>
        <begin position="1"/>
        <end position="19"/>
    </location>
</feature>
<dbReference type="FunFam" id="3.15.10.30:FF:000001">
    <property type="entry name" value="Takeout-like protein 1"/>
    <property type="match status" value="1"/>
</dbReference>
<dbReference type="PANTHER" id="PTHR11008">
    <property type="entry name" value="PROTEIN TAKEOUT-LIKE PROTEIN"/>
    <property type="match status" value="1"/>
</dbReference>
<dbReference type="InterPro" id="IPR038606">
    <property type="entry name" value="To_sf"/>
</dbReference>
<sequence length="248" mass="27617">MTRGYLLTIFFCLVGLSVAAKMPSKWKTCKRSDKNINECLKKAVEEAVKTLKSGNPSLGVIPLDPLHFNELNIGQGSGPVSINLNFKNMDIHGISTAKVKRFRADWNNYYLEAEATLNVPLVLLGDYTVKGQVLVLPIVGNGKCNLTFDNFVAKLTAKGHEITKGKEKYMEIDKFTFDLETSKLRVFLGNLFNGDKALGNNMNVFLNENWQEILKELKPAISKAFGEAFRSIGNSVFSRIPLNQIAPK</sequence>
<dbReference type="SMART" id="SM00700">
    <property type="entry name" value="JHBP"/>
    <property type="match status" value="1"/>
</dbReference>
<name>R4G385_RHOPR</name>
<dbReference type="GO" id="GO:0005615">
    <property type="term" value="C:extracellular space"/>
    <property type="evidence" value="ECO:0007669"/>
    <property type="project" value="TreeGrafter"/>
</dbReference>
<evidence type="ECO:0000256" key="2">
    <source>
        <dbReference type="ARBA" id="ARBA00023108"/>
    </source>
</evidence>